<dbReference type="Pfam" id="PF05649">
    <property type="entry name" value="Peptidase_M13_N"/>
    <property type="match status" value="1"/>
</dbReference>
<evidence type="ECO:0000256" key="7">
    <source>
        <dbReference type="ARBA" id="ARBA00023049"/>
    </source>
</evidence>
<dbReference type="InterPro" id="IPR000718">
    <property type="entry name" value="Peptidase_M13"/>
</dbReference>
<evidence type="ECO:0000256" key="5">
    <source>
        <dbReference type="ARBA" id="ARBA00022801"/>
    </source>
</evidence>
<reference evidence="10 11" key="1">
    <citation type="journal article" date="2014" name="Genome Biol. Evol.">
        <title>The secreted proteins of Achlya hypogyna and Thraustotheca clavata identify the ancestral oomycete secretome and reveal gene acquisitions by horizontal gene transfer.</title>
        <authorList>
            <person name="Misner I."/>
            <person name="Blouin N."/>
            <person name="Leonard G."/>
            <person name="Richards T.A."/>
            <person name="Lane C.E."/>
        </authorList>
    </citation>
    <scope>NUCLEOTIDE SEQUENCE [LARGE SCALE GENOMIC DNA]</scope>
    <source>
        <strain evidence="10 11">ATCC 34112</strain>
    </source>
</reference>
<feature type="domain" description="Peptidase M13 N-terminal" evidence="9">
    <location>
        <begin position="22"/>
        <end position="397"/>
    </location>
</feature>
<name>A0A1V9Z3E2_9STRA</name>
<dbReference type="EMBL" id="JNBS01002330">
    <property type="protein sequence ID" value="OQR92412.1"/>
    <property type="molecule type" value="Genomic_DNA"/>
</dbReference>
<evidence type="ECO:0000259" key="8">
    <source>
        <dbReference type="Pfam" id="PF01431"/>
    </source>
</evidence>
<dbReference type="PRINTS" id="PR00786">
    <property type="entry name" value="NEPRILYSIN"/>
</dbReference>
<dbReference type="OrthoDB" id="6475849at2759"/>
<comment type="caution">
    <text evidence="10">The sequence shown here is derived from an EMBL/GenBank/DDBJ whole genome shotgun (WGS) entry which is preliminary data.</text>
</comment>
<dbReference type="CDD" id="cd08662">
    <property type="entry name" value="M13"/>
    <property type="match status" value="1"/>
</dbReference>
<dbReference type="GO" id="GO:0004222">
    <property type="term" value="F:metalloendopeptidase activity"/>
    <property type="evidence" value="ECO:0007669"/>
    <property type="project" value="InterPro"/>
</dbReference>
<dbReference type="PANTHER" id="PTHR11733:SF167">
    <property type="entry name" value="FI17812P1-RELATED"/>
    <property type="match status" value="1"/>
</dbReference>
<dbReference type="Proteomes" id="UP000243217">
    <property type="component" value="Unassembled WGS sequence"/>
</dbReference>
<protein>
    <submittedName>
        <fullName evidence="10">Peptidase M13</fullName>
    </submittedName>
</protein>
<proteinExistence type="inferred from homology"/>
<accession>A0A1V9Z3E2</accession>
<evidence type="ECO:0000256" key="4">
    <source>
        <dbReference type="ARBA" id="ARBA00022723"/>
    </source>
</evidence>
<evidence type="ECO:0000313" key="10">
    <source>
        <dbReference type="EMBL" id="OQR92412.1"/>
    </source>
</evidence>
<keyword evidence="5" id="KW-0378">Hydrolase</keyword>
<dbReference type="InterPro" id="IPR008753">
    <property type="entry name" value="Peptidase_M13_N"/>
</dbReference>
<keyword evidence="6" id="KW-0862">Zinc</keyword>
<dbReference type="InterPro" id="IPR042089">
    <property type="entry name" value="Peptidase_M13_dom_2"/>
</dbReference>
<dbReference type="AlphaFoldDB" id="A0A1V9Z3E2"/>
<dbReference type="Pfam" id="PF01431">
    <property type="entry name" value="Peptidase_M13"/>
    <property type="match status" value="1"/>
</dbReference>
<keyword evidence="11" id="KW-1185">Reference proteome</keyword>
<evidence type="ECO:0000256" key="2">
    <source>
        <dbReference type="ARBA" id="ARBA00007357"/>
    </source>
</evidence>
<evidence type="ECO:0000256" key="6">
    <source>
        <dbReference type="ARBA" id="ARBA00022833"/>
    </source>
</evidence>
<gene>
    <name evidence="10" type="ORF">THRCLA_08713</name>
</gene>
<dbReference type="GO" id="GO:0005886">
    <property type="term" value="C:plasma membrane"/>
    <property type="evidence" value="ECO:0007669"/>
    <property type="project" value="TreeGrafter"/>
</dbReference>
<evidence type="ECO:0000256" key="3">
    <source>
        <dbReference type="ARBA" id="ARBA00022670"/>
    </source>
</evidence>
<dbReference type="SUPFAM" id="SSF55486">
    <property type="entry name" value="Metalloproteases ('zincins'), catalytic domain"/>
    <property type="match status" value="1"/>
</dbReference>
<comment type="cofactor">
    <cofactor evidence="1">
        <name>Zn(2+)</name>
        <dbReference type="ChEBI" id="CHEBI:29105"/>
    </cofactor>
</comment>
<dbReference type="GO" id="GO:0046872">
    <property type="term" value="F:metal ion binding"/>
    <property type="evidence" value="ECO:0007669"/>
    <property type="project" value="UniProtKB-KW"/>
</dbReference>
<keyword evidence="7" id="KW-0482">Metalloprotease</keyword>
<dbReference type="InterPro" id="IPR024079">
    <property type="entry name" value="MetalloPept_cat_dom_sf"/>
</dbReference>
<keyword evidence="4" id="KW-0479">Metal-binding</keyword>
<evidence type="ECO:0000259" key="9">
    <source>
        <dbReference type="Pfam" id="PF05649"/>
    </source>
</evidence>
<organism evidence="10 11">
    <name type="scientific">Thraustotheca clavata</name>
    <dbReference type="NCBI Taxonomy" id="74557"/>
    <lineage>
        <taxon>Eukaryota</taxon>
        <taxon>Sar</taxon>
        <taxon>Stramenopiles</taxon>
        <taxon>Oomycota</taxon>
        <taxon>Saprolegniomycetes</taxon>
        <taxon>Saprolegniales</taxon>
        <taxon>Achlyaceae</taxon>
        <taxon>Thraustotheca</taxon>
    </lineage>
</organism>
<dbReference type="STRING" id="74557.A0A1V9Z3E2"/>
<dbReference type="Gene3D" id="3.40.390.10">
    <property type="entry name" value="Collagenase (Catalytic Domain)"/>
    <property type="match status" value="1"/>
</dbReference>
<dbReference type="PANTHER" id="PTHR11733">
    <property type="entry name" value="ZINC METALLOPROTEASE FAMILY M13 NEPRILYSIN-RELATED"/>
    <property type="match status" value="1"/>
</dbReference>
<evidence type="ECO:0000313" key="11">
    <source>
        <dbReference type="Proteomes" id="UP000243217"/>
    </source>
</evidence>
<dbReference type="PROSITE" id="PS51885">
    <property type="entry name" value="NEPRILYSIN"/>
    <property type="match status" value="1"/>
</dbReference>
<dbReference type="InterPro" id="IPR018497">
    <property type="entry name" value="Peptidase_M13_C"/>
</dbReference>
<keyword evidence="3" id="KW-0645">Protease</keyword>
<comment type="similarity">
    <text evidence="2">Belongs to the peptidase M13 family.</text>
</comment>
<dbReference type="Gene3D" id="1.10.1380.10">
    <property type="entry name" value="Neutral endopeptidase , domain2"/>
    <property type="match status" value="1"/>
</dbReference>
<evidence type="ECO:0000256" key="1">
    <source>
        <dbReference type="ARBA" id="ARBA00001947"/>
    </source>
</evidence>
<sequence>MRGICCAAAGLELEDMNMDVNPRQDFMGFSWGKWSERNPIPNEYSSWGVFYKLRDQVLADVKSLCEAKANEIDQLDPSTCEGQIARFWKAAMDEEGVESAGISSLLPLFEKIDAATDLSSYIEAIAYLHTQGIPVLFEASVLSDFKDSETERLFFGQGGLGLPDRDYYTEEEKASKVAAYEKHIATMWALLNFENDADAVAATIVAIERRIAQVSRTRTAMRDLPSLYNKQTSEEMTNATFPWVAAFSGYGIELPEFTISMTPEIFDFLATDINESTFEDYKLYAKWHTLKSLASYLPAAFVNEEFNLSKELSGAKELAARWKRVVNTLNDTCGELMGAVYCASYFPPESKAAMVELVSYLKEALAESLSELTWMTSETKEKSMVKLNSFMTKIGYPDKWTDFSSLELNGSYVDVVLAMRRFMFGENIASRVNQKVQKHRWEMPPQMVNAYYNPMLNEIVFPAAILQNPSFSLERDMAMNFGAIGAVIGHEMTHGFDDQGRLFDAQGNMSEWWTPEDSEAFNERAKVVVEQYNKYTVLGRSVNGQMTLGENIADIGGVKIAFKALKLYLERNGRPELIDGYTPEQRFFLSWGQFWASSARDEQALKLLSVDVHSPGFLRSFAPLKNLPEFYQAFGIEEGDAMYLPQEERAAIW</sequence>
<feature type="domain" description="Peptidase M13 C-terminal" evidence="8">
    <location>
        <begin position="449"/>
        <end position="648"/>
    </location>
</feature>
<dbReference type="GO" id="GO:0016485">
    <property type="term" value="P:protein processing"/>
    <property type="evidence" value="ECO:0007669"/>
    <property type="project" value="TreeGrafter"/>
</dbReference>